<evidence type="ECO:0000313" key="3">
    <source>
        <dbReference type="Proteomes" id="UP000639643"/>
    </source>
</evidence>
<feature type="region of interest" description="Disordered" evidence="1">
    <location>
        <begin position="166"/>
        <end position="186"/>
    </location>
</feature>
<evidence type="ECO:0000256" key="1">
    <source>
        <dbReference type="SAM" id="MobiDB-lite"/>
    </source>
</evidence>
<protein>
    <submittedName>
        <fullName evidence="2">Uncharacterized protein</fullName>
    </submittedName>
</protein>
<dbReference type="Proteomes" id="UP000639643">
    <property type="component" value="Unassembled WGS sequence"/>
</dbReference>
<gene>
    <name evidence="2" type="ORF">CMUS01_06504</name>
</gene>
<dbReference type="AlphaFoldDB" id="A0A8H6KLN6"/>
<comment type="caution">
    <text evidence="2">The sequence shown here is derived from an EMBL/GenBank/DDBJ whole genome shotgun (WGS) entry which is preliminary data.</text>
</comment>
<sequence>MDRTTNKRVRIPLWPPTKRIRTQAPNVVQPAQPARGTEIQVPSLPHEIFLDIVDALVADAEEKASRASIIWDVVMSTDAAGDMILDPSHVKLARARFDVIRSVSQVDQRSRRAVHRAFPMLPFRTPPISGRIQDWCNTPTSFVPFVSPKTDVFQFVGGSSPIFGCRPRDEKKPWSKPPGAAGNGPEDPPVLAHIENCLLSNWHCNAEYPDAVLRPIHFRFLSQMPNLKALTVVDRVWQIWVGGPLRPTADEPHDHEGALDSTQASLGPDYEWIWLLEWQPLLKRGVKVICRRPTATSEWTPGPSRDFEVLDRGGNTVLREMDRLCPRCPRVTRTQNGGAPYPGLDDGVLLGR</sequence>
<dbReference type="EMBL" id="WIGM01000213">
    <property type="protein sequence ID" value="KAF6833620.1"/>
    <property type="molecule type" value="Genomic_DNA"/>
</dbReference>
<accession>A0A8H6KLN6</accession>
<reference evidence="2" key="1">
    <citation type="journal article" date="2020" name="Phytopathology">
        <title>Genome Sequence Resources of Colletotrichum truncatum, C. plurivorum, C. musicola, and C. sojae: Four Species Pathogenic to Soybean (Glycine max).</title>
        <authorList>
            <person name="Rogerio F."/>
            <person name="Boufleur T.R."/>
            <person name="Ciampi-Guillardi M."/>
            <person name="Sukno S.A."/>
            <person name="Thon M.R."/>
            <person name="Massola Junior N.S."/>
            <person name="Baroncelli R."/>
        </authorList>
    </citation>
    <scope>NUCLEOTIDE SEQUENCE</scope>
    <source>
        <strain evidence="2">LFN0074</strain>
    </source>
</reference>
<organism evidence="2 3">
    <name type="scientific">Colletotrichum musicola</name>
    <dbReference type="NCBI Taxonomy" id="2175873"/>
    <lineage>
        <taxon>Eukaryota</taxon>
        <taxon>Fungi</taxon>
        <taxon>Dikarya</taxon>
        <taxon>Ascomycota</taxon>
        <taxon>Pezizomycotina</taxon>
        <taxon>Sordariomycetes</taxon>
        <taxon>Hypocreomycetidae</taxon>
        <taxon>Glomerellales</taxon>
        <taxon>Glomerellaceae</taxon>
        <taxon>Colletotrichum</taxon>
        <taxon>Colletotrichum orchidearum species complex</taxon>
    </lineage>
</organism>
<evidence type="ECO:0000313" key="2">
    <source>
        <dbReference type="EMBL" id="KAF6833620.1"/>
    </source>
</evidence>
<name>A0A8H6KLN6_9PEZI</name>
<proteinExistence type="predicted"/>
<keyword evidence="3" id="KW-1185">Reference proteome</keyword>